<dbReference type="InterPro" id="IPR003509">
    <property type="entry name" value="UPF0102_YraN-like"/>
</dbReference>
<evidence type="ECO:0000256" key="2">
    <source>
        <dbReference type="HAMAP-Rule" id="MF_00048"/>
    </source>
</evidence>
<evidence type="ECO:0000256" key="1">
    <source>
        <dbReference type="ARBA" id="ARBA00006738"/>
    </source>
</evidence>
<dbReference type="Gene3D" id="3.40.1350.10">
    <property type="match status" value="1"/>
</dbReference>
<dbReference type="NCBIfam" id="NF009150">
    <property type="entry name" value="PRK12497.1-3"/>
    <property type="match status" value="1"/>
</dbReference>
<dbReference type="SUPFAM" id="SSF52980">
    <property type="entry name" value="Restriction endonuclease-like"/>
    <property type="match status" value="1"/>
</dbReference>
<organism evidence="3 4">
    <name type="scientific">Microbacterium binotii</name>
    <dbReference type="NCBI Taxonomy" id="462710"/>
    <lineage>
        <taxon>Bacteria</taxon>
        <taxon>Bacillati</taxon>
        <taxon>Actinomycetota</taxon>
        <taxon>Actinomycetes</taxon>
        <taxon>Micrococcales</taxon>
        <taxon>Microbacteriaceae</taxon>
        <taxon>Microbacterium</taxon>
    </lineage>
</organism>
<dbReference type="RefSeq" id="WP_344228581.1">
    <property type="nucleotide sequence ID" value="NZ_BAAARI010000011.1"/>
</dbReference>
<dbReference type="EMBL" id="BAAARI010000011">
    <property type="protein sequence ID" value="GAA2578402.1"/>
    <property type="molecule type" value="Genomic_DNA"/>
</dbReference>
<evidence type="ECO:0000313" key="3">
    <source>
        <dbReference type="EMBL" id="GAA2578402.1"/>
    </source>
</evidence>
<sequence>MAAKDDLGRDGENRAASFLTERGYRILDRNWRCPLGEIDIVALEAGEIVVVEVKTRTSERFGHPLEAIDARKRARLWRLAVAWCIAHPDEARGRAVRVDAVSVLGTDAGTGHLEHLRDVR</sequence>
<reference evidence="3 4" key="1">
    <citation type="journal article" date="2019" name="Int. J. Syst. Evol. Microbiol.">
        <title>The Global Catalogue of Microorganisms (GCM) 10K type strain sequencing project: providing services to taxonomists for standard genome sequencing and annotation.</title>
        <authorList>
            <consortium name="The Broad Institute Genomics Platform"/>
            <consortium name="The Broad Institute Genome Sequencing Center for Infectious Disease"/>
            <person name="Wu L."/>
            <person name="Ma J."/>
        </authorList>
    </citation>
    <scope>NUCLEOTIDE SEQUENCE [LARGE SCALE GENOMIC DNA]</scope>
    <source>
        <strain evidence="3 4">JCM 16365</strain>
    </source>
</reference>
<dbReference type="InterPro" id="IPR011335">
    <property type="entry name" value="Restrct_endonuc-II-like"/>
</dbReference>
<gene>
    <name evidence="3" type="ORF">GCM10009862_17070</name>
</gene>
<dbReference type="HAMAP" id="MF_00048">
    <property type="entry name" value="UPF0102"/>
    <property type="match status" value="1"/>
</dbReference>
<proteinExistence type="inferred from homology"/>
<dbReference type="Proteomes" id="UP001500274">
    <property type="component" value="Unassembled WGS sequence"/>
</dbReference>
<comment type="caution">
    <text evidence="3">The sequence shown here is derived from an EMBL/GenBank/DDBJ whole genome shotgun (WGS) entry which is preliminary data.</text>
</comment>
<dbReference type="NCBIfam" id="NF009154">
    <property type="entry name" value="PRK12497.3-3"/>
    <property type="match status" value="1"/>
</dbReference>
<comment type="similarity">
    <text evidence="1 2">Belongs to the UPF0102 family.</text>
</comment>
<dbReference type="CDD" id="cd20736">
    <property type="entry name" value="PoNe_Nuclease"/>
    <property type="match status" value="1"/>
</dbReference>
<keyword evidence="4" id="KW-1185">Reference proteome</keyword>
<accession>A0ABN3PER4</accession>
<name>A0ABN3PER4_9MICO</name>
<evidence type="ECO:0000313" key="4">
    <source>
        <dbReference type="Proteomes" id="UP001500274"/>
    </source>
</evidence>
<dbReference type="PANTHER" id="PTHR34039:SF1">
    <property type="entry name" value="UPF0102 PROTEIN YRAN"/>
    <property type="match status" value="1"/>
</dbReference>
<protein>
    <recommendedName>
        <fullName evidence="2">UPF0102 protein GCM10009862_17070</fullName>
    </recommendedName>
</protein>
<dbReference type="InterPro" id="IPR011856">
    <property type="entry name" value="tRNA_endonuc-like_dom_sf"/>
</dbReference>
<dbReference type="Pfam" id="PF02021">
    <property type="entry name" value="UPF0102"/>
    <property type="match status" value="1"/>
</dbReference>
<dbReference type="PANTHER" id="PTHR34039">
    <property type="entry name" value="UPF0102 PROTEIN YRAN"/>
    <property type="match status" value="1"/>
</dbReference>